<evidence type="ECO:0000256" key="5">
    <source>
        <dbReference type="ARBA" id="ARBA00040729"/>
    </source>
</evidence>
<dbReference type="Pfam" id="PF00571">
    <property type="entry name" value="CBS"/>
    <property type="match status" value="2"/>
</dbReference>
<name>A0A5S9P3S4_9GAMM</name>
<dbReference type="AlphaFoldDB" id="A0A5S9P3S4"/>
<dbReference type="PANTHER" id="PTHR22777:SF27">
    <property type="entry name" value="MAGNESIUM AND COBALT EFFLUX PROTEIN CORC"/>
    <property type="match status" value="1"/>
</dbReference>
<organism evidence="8 9">
    <name type="scientific">BD1-7 clade bacterium</name>
    <dbReference type="NCBI Taxonomy" id="2029982"/>
    <lineage>
        <taxon>Bacteria</taxon>
        <taxon>Pseudomonadati</taxon>
        <taxon>Pseudomonadota</taxon>
        <taxon>Gammaproteobacteria</taxon>
        <taxon>Cellvibrionales</taxon>
        <taxon>Spongiibacteraceae</taxon>
        <taxon>BD1-7 clade</taxon>
    </lineage>
</organism>
<dbReference type="InterPro" id="IPR016169">
    <property type="entry name" value="FAD-bd_PCMH_sub2"/>
</dbReference>
<evidence type="ECO:0000313" key="9">
    <source>
        <dbReference type="Proteomes" id="UP000434580"/>
    </source>
</evidence>
<dbReference type="EMBL" id="CACSII010000006">
    <property type="protein sequence ID" value="CAA0097953.1"/>
    <property type="molecule type" value="Genomic_DNA"/>
</dbReference>
<dbReference type="Gene3D" id="3.10.580.10">
    <property type="entry name" value="CBS-domain"/>
    <property type="match status" value="1"/>
</dbReference>
<dbReference type="Pfam" id="PF03471">
    <property type="entry name" value="CorC_HlyC"/>
    <property type="match status" value="1"/>
</dbReference>
<dbReference type="SMART" id="SM01091">
    <property type="entry name" value="CorC_HlyC"/>
    <property type="match status" value="1"/>
</dbReference>
<dbReference type="SUPFAM" id="SSF56176">
    <property type="entry name" value="FAD-binding/transporter-associated domain-like"/>
    <property type="match status" value="1"/>
</dbReference>
<gene>
    <name evidence="8" type="primary">corC</name>
    <name evidence="8" type="ORF">DPBNPPHM_03571</name>
</gene>
<evidence type="ECO:0000256" key="6">
    <source>
        <dbReference type="PROSITE-ProRule" id="PRU00703"/>
    </source>
</evidence>
<evidence type="ECO:0000256" key="4">
    <source>
        <dbReference type="ARBA" id="ARBA00037273"/>
    </source>
</evidence>
<accession>A0A5S9P3S4</accession>
<dbReference type="InterPro" id="IPR044751">
    <property type="entry name" value="Ion_transp-like_CBS"/>
</dbReference>
<dbReference type="PANTHER" id="PTHR22777">
    <property type="entry name" value="HEMOLYSIN-RELATED"/>
    <property type="match status" value="1"/>
</dbReference>
<dbReference type="InterPro" id="IPR046342">
    <property type="entry name" value="CBS_dom_sf"/>
</dbReference>
<keyword evidence="2" id="KW-0677">Repeat</keyword>
<dbReference type="SUPFAM" id="SSF54631">
    <property type="entry name" value="CBS-domain pair"/>
    <property type="match status" value="1"/>
</dbReference>
<feature type="domain" description="CBS" evidence="7">
    <location>
        <begin position="73"/>
        <end position="133"/>
    </location>
</feature>
<dbReference type="InterPro" id="IPR005170">
    <property type="entry name" value="Transptr-assoc_dom"/>
</dbReference>
<dbReference type="OrthoDB" id="9797674at2"/>
<dbReference type="CDD" id="cd04590">
    <property type="entry name" value="CBS_pair_CorC_HlyC_assoc"/>
    <property type="match status" value="1"/>
</dbReference>
<reference evidence="8 9" key="1">
    <citation type="submission" date="2019-11" db="EMBL/GenBank/DDBJ databases">
        <authorList>
            <person name="Holert J."/>
        </authorList>
    </citation>
    <scope>NUCLEOTIDE SEQUENCE [LARGE SCALE GENOMIC DNA]</scope>
    <source>
        <strain evidence="8">BC5_2</strain>
    </source>
</reference>
<dbReference type="Gene3D" id="3.30.465.10">
    <property type="match status" value="1"/>
</dbReference>
<evidence type="ECO:0000313" key="8">
    <source>
        <dbReference type="EMBL" id="CAA0097953.1"/>
    </source>
</evidence>
<dbReference type="GO" id="GO:0005886">
    <property type="term" value="C:plasma membrane"/>
    <property type="evidence" value="ECO:0007669"/>
    <property type="project" value="TreeGrafter"/>
</dbReference>
<dbReference type="PROSITE" id="PS51371">
    <property type="entry name" value="CBS"/>
    <property type="match status" value="2"/>
</dbReference>
<dbReference type="FunFam" id="3.10.580.10:FF:000002">
    <property type="entry name" value="Magnesium/cobalt efflux protein CorC"/>
    <property type="match status" value="1"/>
</dbReference>
<evidence type="ECO:0000256" key="2">
    <source>
        <dbReference type="ARBA" id="ARBA00022737"/>
    </source>
</evidence>
<dbReference type="InterPro" id="IPR036318">
    <property type="entry name" value="FAD-bd_PCMH-like_sf"/>
</dbReference>
<comment type="function">
    <text evidence="4">Plays a role in the transport of magnesium and cobalt ions.</text>
</comment>
<sequence>MNTEERSNDPGDRSSDKSWIDKIFDIFSSTPKTREDVNELLQVATANQLIGRDEFSIIAGAMEVTESHARDVMVPRTQMIVVKASDTLEEFLHTVIDSGHSRFPVVADTADDIIGILHAKDLLPLILDKNRDTFNMADYLREPFKVPESMRLNTLLRSFRENRNHMAIVIDEYGGVAGLITIEDILEEIVGDIEDEFDVAQDTPVRSIGNNDYIVKGQMEIEEFNAQFDTDFDDSDVDTIAGLVTQHVGHLPQSGESLSIGDLQFKVVYADNRRVHLLRVQELQDNNNAS</sequence>
<evidence type="ECO:0000259" key="7">
    <source>
        <dbReference type="PROSITE" id="PS51371"/>
    </source>
</evidence>
<proteinExistence type="inferred from homology"/>
<feature type="domain" description="CBS" evidence="7">
    <location>
        <begin position="139"/>
        <end position="196"/>
    </location>
</feature>
<evidence type="ECO:0000256" key="3">
    <source>
        <dbReference type="ARBA" id="ARBA00023122"/>
    </source>
</evidence>
<evidence type="ECO:0000256" key="1">
    <source>
        <dbReference type="ARBA" id="ARBA00006337"/>
    </source>
</evidence>
<keyword evidence="3 6" id="KW-0129">CBS domain</keyword>
<comment type="similarity">
    <text evidence="1">Belongs to the UPF0053 family.</text>
</comment>
<dbReference type="Proteomes" id="UP000434580">
    <property type="component" value="Unassembled WGS sequence"/>
</dbReference>
<dbReference type="InterPro" id="IPR000644">
    <property type="entry name" value="CBS_dom"/>
</dbReference>
<dbReference type="GO" id="GO:0050660">
    <property type="term" value="F:flavin adenine dinucleotide binding"/>
    <property type="evidence" value="ECO:0007669"/>
    <property type="project" value="InterPro"/>
</dbReference>
<dbReference type="SMART" id="SM00116">
    <property type="entry name" value="CBS"/>
    <property type="match status" value="2"/>
</dbReference>
<protein>
    <recommendedName>
        <fullName evidence="5">Magnesium and cobalt efflux protein CorC</fullName>
    </recommendedName>
</protein>